<dbReference type="InterPro" id="IPR036291">
    <property type="entry name" value="NAD(P)-bd_dom_sf"/>
</dbReference>
<evidence type="ECO:0000256" key="5">
    <source>
        <dbReference type="ARBA" id="ARBA00023002"/>
    </source>
</evidence>
<dbReference type="PANTHER" id="PTHR42940">
    <property type="entry name" value="ALCOHOL DEHYDROGENASE 1-RELATED"/>
    <property type="match status" value="1"/>
</dbReference>
<evidence type="ECO:0000256" key="6">
    <source>
        <dbReference type="RuleBase" id="RU361277"/>
    </source>
</evidence>
<dbReference type="SUPFAM" id="SSF51735">
    <property type="entry name" value="NAD(P)-binding Rossmann-fold domains"/>
    <property type="match status" value="1"/>
</dbReference>
<accession>A0A8E2ELI7</accession>
<evidence type="ECO:0000256" key="1">
    <source>
        <dbReference type="ARBA" id="ARBA00001947"/>
    </source>
</evidence>
<dbReference type="SUPFAM" id="SSF50129">
    <property type="entry name" value="GroES-like"/>
    <property type="match status" value="1"/>
</dbReference>
<comment type="similarity">
    <text evidence="2 6">Belongs to the zinc-containing alcohol dehydrogenase family.</text>
</comment>
<organism evidence="8 9">
    <name type="scientific">Lepidopterella palustris CBS 459.81</name>
    <dbReference type="NCBI Taxonomy" id="1314670"/>
    <lineage>
        <taxon>Eukaryota</taxon>
        <taxon>Fungi</taxon>
        <taxon>Dikarya</taxon>
        <taxon>Ascomycota</taxon>
        <taxon>Pezizomycotina</taxon>
        <taxon>Dothideomycetes</taxon>
        <taxon>Pleosporomycetidae</taxon>
        <taxon>Mytilinidiales</taxon>
        <taxon>Argynnaceae</taxon>
        <taxon>Lepidopterella</taxon>
    </lineage>
</organism>
<gene>
    <name evidence="8" type="ORF">K432DRAFT_431069</name>
</gene>
<dbReference type="InterPro" id="IPR013154">
    <property type="entry name" value="ADH-like_N"/>
</dbReference>
<dbReference type="Pfam" id="PF00107">
    <property type="entry name" value="ADH_zinc_N"/>
    <property type="match status" value="1"/>
</dbReference>
<dbReference type="PROSITE" id="PS00059">
    <property type="entry name" value="ADH_ZINC"/>
    <property type="match status" value="1"/>
</dbReference>
<comment type="cofactor">
    <cofactor evidence="1 6">
        <name>Zn(2+)</name>
        <dbReference type="ChEBI" id="CHEBI:29105"/>
    </cofactor>
</comment>
<keyword evidence="9" id="KW-1185">Reference proteome</keyword>
<feature type="domain" description="Enoyl reductase (ER)" evidence="7">
    <location>
        <begin position="27"/>
        <end position="345"/>
    </location>
</feature>
<keyword evidence="4 6" id="KW-0862">Zinc</keyword>
<proteinExistence type="inferred from homology"/>
<keyword evidence="3 6" id="KW-0479">Metal-binding</keyword>
<protein>
    <submittedName>
        <fullName evidence="8">Alcohol dehydrogenase</fullName>
    </submittedName>
</protein>
<evidence type="ECO:0000259" key="7">
    <source>
        <dbReference type="SMART" id="SM00829"/>
    </source>
</evidence>
<dbReference type="InterPro" id="IPR020843">
    <property type="entry name" value="ER"/>
</dbReference>
<dbReference type="OrthoDB" id="1879366at2759"/>
<dbReference type="InterPro" id="IPR011032">
    <property type="entry name" value="GroES-like_sf"/>
</dbReference>
<dbReference type="AlphaFoldDB" id="A0A8E2ELI7"/>
<sequence length="349" mass="37147">MATTTTTAKQNGGAKTMKSQIVTEHNGPIESREIPIPVPNANELLVKLTASSLCMSDIAAYAGHLGQRAPVCLGHEPVGVVVETGSGVVGFKVGDKVGFMPFRGMCHDCEECLSNQHRFCDKKHEGMTQLYGGFSEYALADPFSTVKIPESISDDLAAPLLCAGVTAYNAIKTVAKQQPGGTPLNIIGVGGVGHVAVAYAKAMGYRVTAFDIADDKLELAKEYGAENAINSMKLADSDIVKTQTTVVISGAAPAYALGVKATKKHGRVIAVGVPHGPLTFDMLDLILREVSIVPICQGSKEDLDACLKMAALYKIKPTISVKKIDQLEDGFKAMMKGEVTGRWVYRFDN</sequence>
<evidence type="ECO:0000256" key="4">
    <source>
        <dbReference type="ARBA" id="ARBA00022833"/>
    </source>
</evidence>
<dbReference type="InterPro" id="IPR002328">
    <property type="entry name" value="ADH_Zn_CS"/>
</dbReference>
<evidence type="ECO:0000313" key="8">
    <source>
        <dbReference type="EMBL" id="OCK86212.1"/>
    </source>
</evidence>
<reference evidence="8 9" key="1">
    <citation type="journal article" date="2016" name="Nat. Commun.">
        <title>Ectomycorrhizal ecology is imprinted in the genome of the dominant symbiotic fungus Cenococcum geophilum.</title>
        <authorList>
            <consortium name="DOE Joint Genome Institute"/>
            <person name="Peter M."/>
            <person name="Kohler A."/>
            <person name="Ohm R.A."/>
            <person name="Kuo A."/>
            <person name="Krutzmann J."/>
            <person name="Morin E."/>
            <person name="Arend M."/>
            <person name="Barry K.W."/>
            <person name="Binder M."/>
            <person name="Choi C."/>
            <person name="Clum A."/>
            <person name="Copeland A."/>
            <person name="Grisel N."/>
            <person name="Haridas S."/>
            <person name="Kipfer T."/>
            <person name="LaButti K."/>
            <person name="Lindquist E."/>
            <person name="Lipzen A."/>
            <person name="Maire R."/>
            <person name="Meier B."/>
            <person name="Mihaltcheva S."/>
            <person name="Molinier V."/>
            <person name="Murat C."/>
            <person name="Poggeler S."/>
            <person name="Quandt C.A."/>
            <person name="Sperisen C."/>
            <person name="Tritt A."/>
            <person name="Tisserant E."/>
            <person name="Crous P.W."/>
            <person name="Henrissat B."/>
            <person name="Nehls U."/>
            <person name="Egli S."/>
            <person name="Spatafora J.W."/>
            <person name="Grigoriev I.V."/>
            <person name="Martin F.M."/>
        </authorList>
    </citation>
    <scope>NUCLEOTIDE SEQUENCE [LARGE SCALE GENOMIC DNA]</scope>
    <source>
        <strain evidence="8 9">CBS 459.81</strain>
    </source>
</reference>
<dbReference type="Pfam" id="PF08240">
    <property type="entry name" value="ADH_N"/>
    <property type="match status" value="1"/>
</dbReference>
<dbReference type="GO" id="GO:0004022">
    <property type="term" value="F:alcohol dehydrogenase (NAD+) activity"/>
    <property type="evidence" value="ECO:0007669"/>
    <property type="project" value="TreeGrafter"/>
</dbReference>
<evidence type="ECO:0000256" key="3">
    <source>
        <dbReference type="ARBA" id="ARBA00022723"/>
    </source>
</evidence>
<dbReference type="Gene3D" id="3.90.180.10">
    <property type="entry name" value="Medium-chain alcohol dehydrogenases, catalytic domain"/>
    <property type="match status" value="1"/>
</dbReference>
<name>A0A8E2ELI7_9PEZI</name>
<evidence type="ECO:0000313" key="9">
    <source>
        <dbReference type="Proteomes" id="UP000250266"/>
    </source>
</evidence>
<keyword evidence="5" id="KW-0560">Oxidoreductase</keyword>
<dbReference type="InterPro" id="IPR013149">
    <property type="entry name" value="ADH-like_C"/>
</dbReference>
<dbReference type="Proteomes" id="UP000250266">
    <property type="component" value="Unassembled WGS sequence"/>
</dbReference>
<dbReference type="EMBL" id="KV744807">
    <property type="protein sequence ID" value="OCK86212.1"/>
    <property type="molecule type" value="Genomic_DNA"/>
</dbReference>
<dbReference type="SMART" id="SM00829">
    <property type="entry name" value="PKS_ER"/>
    <property type="match status" value="1"/>
</dbReference>
<dbReference type="GO" id="GO:0008270">
    <property type="term" value="F:zinc ion binding"/>
    <property type="evidence" value="ECO:0007669"/>
    <property type="project" value="InterPro"/>
</dbReference>
<evidence type="ECO:0000256" key="2">
    <source>
        <dbReference type="ARBA" id="ARBA00008072"/>
    </source>
</evidence>
<dbReference type="Gene3D" id="3.40.50.720">
    <property type="entry name" value="NAD(P)-binding Rossmann-like Domain"/>
    <property type="match status" value="1"/>
</dbReference>
<dbReference type="GO" id="GO:0005737">
    <property type="term" value="C:cytoplasm"/>
    <property type="evidence" value="ECO:0007669"/>
    <property type="project" value="TreeGrafter"/>
</dbReference>
<dbReference type="PANTHER" id="PTHR42940:SF8">
    <property type="entry name" value="VACUOLAR PROTEIN SORTING-ASSOCIATED PROTEIN 11"/>
    <property type="match status" value="1"/>
</dbReference>